<dbReference type="EMBL" id="BAABKC010000111">
    <property type="protein sequence ID" value="GAA5074584.1"/>
    <property type="molecule type" value="Genomic_DNA"/>
</dbReference>
<dbReference type="Proteomes" id="UP001500124">
    <property type="component" value="Unassembled WGS sequence"/>
</dbReference>
<protein>
    <submittedName>
        <fullName evidence="2">Uncharacterized protein</fullName>
    </submittedName>
</protein>
<evidence type="ECO:0000256" key="1">
    <source>
        <dbReference type="SAM" id="MobiDB-lite"/>
    </source>
</evidence>
<name>A0ABP9LG07_9ACTN</name>
<reference evidence="3" key="1">
    <citation type="journal article" date="2019" name="Int. J. Syst. Evol. Microbiol.">
        <title>The Global Catalogue of Microorganisms (GCM) 10K type strain sequencing project: providing services to taxonomists for standard genome sequencing and annotation.</title>
        <authorList>
            <consortium name="The Broad Institute Genomics Platform"/>
            <consortium name="The Broad Institute Genome Sequencing Center for Infectious Disease"/>
            <person name="Wu L."/>
            <person name="Ma J."/>
        </authorList>
    </citation>
    <scope>NUCLEOTIDE SEQUENCE [LARGE SCALE GENOMIC DNA]</scope>
    <source>
        <strain evidence="3">JCM 18410</strain>
    </source>
</reference>
<organism evidence="2 3">
    <name type="scientific">Streptomyces similanensis</name>
    <dbReference type="NCBI Taxonomy" id="1274988"/>
    <lineage>
        <taxon>Bacteria</taxon>
        <taxon>Bacillati</taxon>
        <taxon>Actinomycetota</taxon>
        <taxon>Actinomycetes</taxon>
        <taxon>Kitasatosporales</taxon>
        <taxon>Streptomycetaceae</taxon>
        <taxon>Streptomyces</taxon>
    </lineage>
</organism>
<feature type="region of interest" description="Disordered" evidence="1">
    <location>
        <begin position="41"/>
        <end position="151"/>
    </location>
</feature>
<evidence type="ECO:0000313" key="2">
    <source>
        <dbReference type="EMBL" id="GAA5074584.1"/>
    </source>
</evidence>
<accession>A0ABP9LG07</accession>
<gene>
    <name evidence="2" type="ORF">GCM10023336_62820</name>
</gene>
<keyword evidence="3" id="KW-1185">Reference proteome</keyword>
<comment type="caution">
    <text evidence="2">The sequence shown here is derived from an EMBL/GenBank/DDBJ whole genome shotgun (WGS) entry which is preliminary data.</text>
</comment>
<proteinExistence type="predicted"/>
<sequence length="151" mass="16076">MRTTATPSARAVSTLERIIADPAGTAGRVWRRLRRQEWQTLSEALDNPDGERLTGCRRSSPAGGRRRTGSRRASGVVTAASCRFDSALRSPRPGGPGVRGACLRPEPRTSNDGADADAHPSSRARIGVSLPCDDRQTRCHRAGTFGGSQPG</sequence>
<evidence type="ECO:0000313" key="3">
    <source>
        <dbReference type="Proteomes" id="UP001500124"/>
    </source>
</evidence>